<protein>
    <submittedName>
        <fullName evidence="1">Uncharacterized protein</fullName>
    </submittedName>
</protein>
<reference evidence="1 2" key="1">
    <citation type="submission" date="2019-01" db="EMBL/GenBank/DDBJ databases">
        <authorList>
            <person name="Sayadi A."/>
        </authorList>
    </citation>
    <scope>NUCLEOTIDE SEQUENCE [LARGE SCALE GENOMIC DNA]</scope>
</reference>
<feature type="non-terminal residue" evidence="1">
    <location>
        <position position="57"/>
    </location>
</feature>
<proteinExistence type="predicted"/>
<accession>A0A653CWG1</accession>
<gene>
    <name evidence="1" type="ORF">CALMAC_LOCUS12448</name>
</gene>
<dbReference type="EMBL" id="CAACVG010009144">
    <property type="protein sequence ID" value="VEN52254.1"/>
    <property type="molecule type" value="Genomic_DNA"/>
</dbReference>
<evidence type="ECO:0000313" key="2">
    <source>
        <dbReference type="Proteomes" id="UP000410492"/>
    </source>
</evidence>
<dbReference type="Proteomes" id="UP000410492">
    <property type="component" value="Unassembled WGS sequence"/>
</dbReference>
<evidence type="ECO:0000313" key="1">
    <source>
        <dbReference type="EMBL" id="VEN52254.1"/>
    </source>
</evidence>
<dbReference type="AlphaFoldDB" id="A0A653CWG1"/>
<organism evidence="1 2">
    <name type="scientific">Callosobruchus maculatus</name>
    <name type="common">Southern cowpea weevil</name>
    <name type="synonym">Pulse bruchid</name>
    <dbReference type="NCBI Taxonomy" id="64391"/>
    <lineage>
        <taxon>Eukaryota</taxon>
        <taxon>Metazoa</taxon>
        <taxon>Ecdysozoa</taxon>
        <taxon>Arthropoda</taxon>
        <taxon>Hexapoda</taxon>
        <taxon>Insecta</taxon>
        <taxon>Pterygota</taxon>
        <taxon>Neoptera</taxon>
        <taxon>Endopterygota</taxon>
        <taxon>Coleoptera</taxon>
        <taxon>Polyphaga</taxon>
        <taxon>Cucujiformia</taxon>
        <taxon>Chrysomeloidea</taxon>
        <taxon>Chrysomelidae</taxon>
        <taxon>Bruchinae</taxon>
        <taxon>Bruchini</taxon>
        <taxon>Callosobruchus</taxon>
    </lineage>
</organism>
<sequence length="57" mass="6238">MGLETVTTRFVLQCSHQLSCARRSTQPRTIFCMVVPEDGARESSADGRSRVHLAGTS</sequence>
<keyword evidence="2" id="KW-1185">Reference proteome</keyword>
<name>A0A653CWG1_CALMS</name>